<evidence type="ECO:0000256" key="1">
    <source>
        <dbReference type="SAM" id="Phobius"/>
    </source>
</evidence>
<keyword evidence="1" id="KW-1133">Transmembrane helix</keyword>
<comment type="caution">
    <text evidence="2">The sequence shown here is derived from an EMBL/GenBank/DDBJ whole genome shotgun (WGS) entry which is preliminary data.</text>
</comment>
<evidence type="ECO:0008006" key="4">
    <source>
        <dbReference type="Google" id="ProtNLM"/>
    </source>
</evidence>
<accession>A0A0A3I4B9</accession>
<evidence type="ECO:0000313" key="2">
    <source>
        <dbReference type="EMBL" id="KGR79651.1"/>
    </source>
</evidence>
<dbReference type="AlphaFoldDB" id="A0A0A3I4B9"/>
<keyword evidence="1" id="KW-0472">Membrane</keyword>
<name>A0A0A3I4B9_9BACL</name>
<dbReference type="EMBL" id="JPVN01000005">
    <property type="protein sequence ID" value="KGR79651.1"/>
    <property type="molecule type" value="Genomic_DNA"/>
</dbReference>
<feature type="transmembrane region" description="Helical" evidence="1">
    <location>
        <begin position="12"/>
        <end position="34"/>
    </location>
</feature>
<evidence type="ECO:0000313" key="3">
    <source>
        <dbReference type="Proteomes" id="UP000030416"/>
    </source>
</evidence>
<gene>
    <name evidence="2" type="ORF">CD29_06015</name>
</gene>
<sequence>MKKLNNDHGMALVMVLLIIVVFTIIGLLLMNLTFSTSKQVTITEENMQAEDIAEMGIIYMENVLISNAQTVLQPAINKVIANIAVENINKVANGEKEIPYTTDEILSRLNISVDNDGLLKGIPIKHQIGGQSDIHFEIVDVVSAYVNNKIIINFESKGTIDNNSHSISGTFELELNRVLDRALTPSTPNIPGTGGNSISDILGININALISNAQPKNTISEPSPPSVRIENQINYTGSIDGNEFINKDLYSNTYIQFKEIYNGLKNTNFYAKYGDMSVSNQLSGGINNTSLYSGTSIEMKKIYDGITNNSILYSKGTISSDNELSGGISNSKLYSFSDMTFKSFNGGIKEDSLLYSDKNLTIDNIFNGGINNSKLFTKENMTFSNHFNNGIINSTLYSKKDMKFGNQFSDGISDNSFLISEGNLIFENHFYNGIKNSTLYSKKDMIFGNQFSNGISDDSFLISEGNLVFDNHFYNGINNSTLYSKKDMKFNGQFTNGINNKSFLYVNGDLLFDNHFYNGINNSKIYVHGDATFKKGNVNVSNDSLVCVEGNISGLTENGINVISKLVHQNDFEQKCSQLTIDEGTSSTPSPSKPATLDNLLPSIEAVRDFEVIYK</sequence>
<dbReference type="STRING" id="1384049.CD29_06015"/>
<proteinExistence type="predicted"/>
<keyword evidence="1" id="KW-0812">Transmembrane</keyword>
<keyword evidence="3" id="KW-1185">Reference proteome</keyword>
<dbReference type="RefSeq" id="WP_036184023.1">
    <property type="nucleotide sequence ID" value="NZ_AVDA01000005.1"/>
</dbReference>
<organism evidence="2 3">
    <name type="scientific">Ureibacillus manganicus DSM 26584</name>
    <dbReference type="NCBI Taxonomy" id="1384049"/>
    <lineage>
        <taxon>Bacteria</taxon>
        <taxon>Bacillati</taxon>
        <taxon>Bacillota</taxon>
        <taxon>Bacilli</taxon>
        <taxon>Bacillales</taxon>
        <taxon>Caryophanaceae</taxon>
        <taxon>Ureibacillus</taxon>
    </lineage>
</organism>
<dbReference type="Proteomes" id="UP000030416">
    <property type="component" value="Unassembled WGS sequence"/>
</dbReference>
<dbReference type="OrthoDB" id="2856153at2"/>
<reference evidence="2 3" key="1">
    <citation type="submission" date="2014-02" db="EMBL/GenBank/DDBJ databases">
        <title>Draft genome sequence of Lysinibacillus manganicus DSM 26584T.</title>
        <authorList>
            <person name="Zhang F."/>
            <person name="Wang G."/>
            <person name="Zhang L."/>
        </authorList>
    </citation>
    <scope>NUCLEOTIDE SEQUENCE [LARGE SCALE GENOMIC DNA]</scope>
    <source>
        <strain evidence="2 3">DSM 26584</strain>
    </source>
</reference>
<protein>
    <recommendedName>
        <fullName evidence="4">Type 4 fimbrial biogenesis protein PilX N-terminal domain-containing protein</fullName>
    </recommendedName>
</protein>